<name>A0A738ADH1_SALET</name>
<proteinExistence type="predicted"/>
<keyword evidence="1" id="KW-0812">Transmembrane</keyword>
<comment type="caution">
    <text evidence="2">The sequence shown here is derived from an EMBL/GenBank/DDBJ whole genome shotgun (WGS) entry which is preliminary data.</text>
</comment>
<reference evidence="2" key="1">
    <citation type="journal article" date="2018" name="Genome Biol.">
        <title>SKESA: strategic k-mer extension for scrupulous assemblies.</title>
        <authorList>
            <person name="Souvorov A."/>
            <person name="Agarwala R."/>
            <person name="Lipman D.J."/>
        </authorList>
    </citation>
    <scope>NUCLEOTIDE SEQUENCE</scope>
    <source>
        <strain evidence="2">M226</strain>
    </source>
</reference>
<evidence type="ECO:0000256" key="1">
    <source>
        <dbReference type="SAM" id="Phobius"/>
    </source>
</evidence>
<evidence type="ECO:0000313" key="2">
    <source>
        <dbReference type="EMBL" id="HAE8721736.1"/>
    </source>
</evidence>
<keyword evidence="1" id="KW-0472">Membrane</keyword>
<accession>A0A738ADH1</accession>
<feature type="transmembrane region" description="Helical" evidence="1">
    <location>
        <begin position="91"/>
        <end position="108"/>
    </location>
</feature>
<organism evidence="2">
    <name type="scientific">Salmonella enterica subsp. enterica serovar Abortusovis</name>
    <dbReference type="NCBI Taxonomy" id="53961"/>
    <lineage>
        <taxon>Bacteria</taxon>
        <taxon>Pseudomonadati</taxon>
        <taxon>Pseudomonadota</taxon>
        <taxon>Gammaproteobacteria</taxon>
        <taxon>Enterobacterales</taxon>
        <taxon>Enterobacteriaceae</taxon>
        <taxon>Salmonella</taxon>
    </lineage>
</organism>
<gene>
    <name evidence="2" type="ORF">G4W83_003988</name>
</gene>
<dbReference type="AlphaFoldDB" id="A0A738ADH1"/>
<sequence length="109" mass="12958">MEKNSLNIIKLYIKTKDKEDNFLKALQLLNAFHLKVVLDEQFQQTEKATITQRDILEAYDEHNKNELIFDSVDNAMLKKDIWRKRRINQPYIIKIFGIYSTGFVFTTTT</sequence>
<reference evidence="2" key="2">
    <citation type="submission" date="2018-07" db="EMBL/GenBank/DDBJ databases">
        <authorList>
            <consortium name="NCBI Pathogen Detection Project"/>
        </authorList>
    </citation>
    <scope>NUCLEOTIDE SEQUENCE</scope>
    <source>
        <strain evidence="2">M226</strain>
    </source>
</reference>
<keyword evidence="1" id="KW-1133">Transmembrane helix</keyword>
<protein>
    <submittedName>
        <fullName evidence="2">Uncharacterized protein</fullName>
    </submittedName>
</protein>
<dbReference type="EMBL" id="DAATIK010000055">
    <property type="protein sequence ID" value="HAE8721736.1"/>
    <property type="molecule type" value="Genomic_DNA"/>
</dbReference>